<dbReference type="FunFam" id="2.20.100.10:FF:000019">
    <property type="entry name" value="Thrombospondin type 1 domain containing 7A"/>
    <property type="match status" value="3"/>
</dbReference>
<dbReference type="GeneID" id="25381549"/>
<keyword evidence="1" id="KW-0732">Signal</keyword>
<organism evidence="6 7">
    <name type="scientific">Eimeria mitis</name>
    <dbReference type="NCBI Taxonomy" id="44415"/>
    <lineage>
        <taxon>Eukaryota</taxon>
        <taxon>Sar</taxon>
        <taxon>Alveolata</taxon>
        <taxon>Apicomplexa</taxon>
        <taxon>Conoidasida</taxon>
        <taxon>Coccidia</taxon>
        <taxon>Eucoccidiorida</taxon>
        <taxon>Eimeriorina</taxon>
        <taxon>Eimeriidae</taxon>
        <taxon>Eimeria</taxon>
    </lineage>
</organism>
<keyword evidence="2" id="KW-1015">Disulfide bond</keyword>
<proteinExistence type="predicted"/>
<evidence type="ECO:0000313" key="7">
    <source>
        <dbReference type="Proteomes" id="UP000030744"/>
    </source>
</evidence>
<evidence type="ECO:0000256" key="2">
    <source>
        <dbReference type="ARBA" id="ARBA00023157"/>
    </source>
</evidence>
<reference evidence="6" key="1">
    <citation type="submission" date="2013-10" db="EMBL/GenBank/DDBJ databases">
        <title>Genomic analysis of the causative agents of coccidiosis in chickens.</title>
        <authorList>
            <person name="Reid A.J."/>
            <person name="Blake D."/>
            <person name="Billington K."/>
            <person name="Browne H."/>
            <person name="Dunn M."/>
            <person name="Hung S."/>
            <person name="Kawahara F."/>
            <person name="Miranda-Saavedra D."/>
            <person name="Mourier T."/>
            <person name="Nagra H."/>
            <person name="Otto T.D."/>
            <person name="Rawlings N."/>
            <person name="Sanchez A."/>
            <person name="Sanders M."/>
            <person name="Subramaniam C."/>
            <person name="Tay Y."/>
            <person name="Dear P."/>
            <person name="Doerig C."/>
            <person name="Gruber A."/>
            <person name="Parkinson J."/>
            <person name="Shirley M."/>
            <person name="Wan K.L."/>
            <person name="Berriman M."/>
            <person name="Tomley F."/>
            <person name="Pain A."/>
        </authorList>
    </citation>
    <scope>NUCLEOTIDE SEQUENCE [LARGE SCALE GENOMIC DNA]</scope>
    <source>
        <strain evidence="6">Houghton</strain>
    </source>
</reference>
<dbReference type="Proteomes" id="UP000030744">
    <property type="component" value="Unassembled WGS sequence"/>
</dbReference>
<dbReference type="RefSeq" id="XP_013354415.1">
    <property type="nucleotide sequence ID" value="XM_013498961.1"/>
</dbReference>
<dbReference type="OrthoDB" id="372508at2759"/>
<evidence type="ECO:0000313" key="6">
    <source>
        <dbReference type="EMBL" id="CDJ31850.1"/>
    </source>
</evidence>
<evidence type="ECO:0000259" key="5">
    <source>
        <dbReference type="Pfam" id="PF19028"/>
    </source>
</evidence>
<dbReference type="Pfam" id="PF19028">
    <property type="entry name" value="TSP1_spondin"/>
    <property type="match status" value="7"/>
</dbReference>
<gene>
    <name evidence="6" type="ORF">EMH_0070310</name>
</gene>
<dbReference type="InterPro" id="IPR036383">
    <property type="entry name" value="TSP1_rpt_sf"/>
</dbReference>
<feature type="region of interest" description="Disordered" evidence="4">
    <location>
        <begin position="769"/>
        <end position="795"/>
    </location>
</feature>
<sequence length="812" mass="88495">MPLPPSCGVCTGQECPELHQERRCYLTSCASDCQVSEWTEWSACGASCGGGQQTRQRSVLSPAVEDGEPCPELLETRECNTFSCDGGCHLGDWSEWTECSKPCEGGSKTRTRTVHALEPDTDCPPSTQTAPCNLHDCEDGEPCPELLETRECNTFSCDGGCHLGDWSEWTECSKPCEGGSKTRTRTVHALDPDTDCPPSTQTAPCNLHDCAIDCVATEWGHWSPCNVPCGVGTQRRMREVLEAPKGAGEPCPPLDQIRPCDRGPCKVDCILTIDCVATEWGHWSPCNVPCGVGTQRRMREVLEAPKGAGEPCPPLDQIRPCDRGPCKVDCILSEWSAWTECSHPCGLGEQRRTRHVIQVPSDAGSPCGALEETRPCGGHCAPKCILSDWTEWASCSALCQQLWNALEETRPCGGHCAPKCILSDWTDWASCSALCQQVGATNPTTTRSRVVLLEAPDCPNPSSLTESVLCSSLGFRCDVGATNPTTTRSRVVLLEAPDCPNPSSLTESVLCSSLGFRCDVDCQVGPWSQWSACSRPCGGGTRRRTREITRVPQGNGKACGELAEEAPCATTPCEEMAGQAVPECVWGEWSEYGPCDATCGAGRRRSTRVVLAFPKDASGRVMQNLCTDSERFEACQGPPCRDCMGRLEQLHRHMWGRPAAAAALSGEAGSQRRSRVSRAYGDPSMRVISLSDGLRDVPLERVVYVFRPLWRGADVPLPANHLSRLRGSSRTGLWRHARGSRLLFSCGSLPVGLRAGGLERVERLLRSMRRRHPTEVSQRRSVRGGGRQTPGGLERVERLLRSMRRRHPTEVS</sequence>
<feature type="domain" description="Spondin-like TSP1" evidence="5">
    <location>
        <begin position="88"/>
        <end position="137"/>
    </location>
</feature>
<dbReference type="InterPro" id="IPR044004">
    <property type="entry name" value="TSP1_spondin_dom"/>
</dbReference>
<dbReference type="VEuPathDB" id="ToxoDB:EMH_0070310"/>
<feature type="domain" description="Spondin-like TSP1" evidence="5">
    <location>
        <begin position="330"/>
        <end position="378"/>
    </location>
</feature>
<dbReference type="SMART" id="SM00209">
    <property type="entry name" value="TSP1"/>
    <property type="match status" value="10"/>
</dbReference>
<dbReference type="EMBL" id="HG683626">
    <property type="protein sequence ID" value="CDJ31850.1"/>
    <property type="molecule type" value="Genomic_DNA"/>
</dbReference>
<dbReference type="PANTHER" id="PTHR20920:SF5">
    <property type="entry name" value="SMB DOMAIN-CONTAINING PROTEIN"/>
    <property type="match status" value="1"/>
</dbReference>
<dbReference type="PROSITE" id="PS50092">
    <property type="entry name" value="TSP1"/>
    <property type="match status" value="8"/>
</dbReference>
<dbReference type="Pfam" id="PF00090">
    <property type="entry name" value="TSP_1"/>
    <property type="match status" value="1"/>
</dbReference>
<dbReference type="InterPro" id="IPR039942">
    <property type="entry name" value="SBSPO"/>
</dbReference>
<feature type="domain" description="Spondin-like TSP1" evidence="5">
    <location>
        <begin position="161"/>
        <end position="210"/>
    </location>
</feature>
<feature type="domain" description="Spondin-like TSP1" evidence="5">
    <location>
        <begin position="522"/>
        <end position="573"/>
    </location>
</feature>
<dbReference type="SUPFAM" id="SSF82895">
    <property type="entry name" value="TSP-1 type 1 repeat"/>
    <property type="match status" value="8"/>
</dbReference>
<protein>
    <recommendedName>
        <fullName evidence="5">Spondin-like TSP1 domain-containing protein</fullName>
    </recommendedName>
</protein>
<accession>U6K2B8</accession>
<dbReference type="Gene3D" id="2.20.100.10">
    <property type="entry name" value="Thrombospondin type-1 (TSP1) repeat"/>
    <property type="match status" value="8"/>
</dbReference>
<feature type="domain" description="Spondin-like TSP1" evidence="5">
    <location>
        <begin position="33"/>
        <end position="84"/>
    </location>
</feature>
<feature type="domain" description="Spondin-like TSP1" evidence="5">
    <location>
        <begin position="275"/>
        <end position="326"/>
    </location>
</feature>
<dbReference type="AlphaFoldDB" id="U6K2B8"/>
<evidence type="ECO:0000256" key="1">
    <source>
        <dbReference type="ARBA" id="ARBA00022729"/>
    </source>
</evidence>
<dbReference type="InterPro" id="IPR000884">
    <property type="entry name" value="TSP1_rpt"/>
</dbReference>
<name>U6K2B8_9EIME</name>
<evidence type="ECO:0000256" key="4">
    <source>
        <dbReference type="SAM" id="MobiDB-lite"/>
    </source>
</evidence>
<feature type="domain" description="Spondin-like TSP1" evidence="5">
    <location>
        <begin position="214"/>
        <end position="265"/>
    </location>
</feature>
<evidence type="ECO:0000256" key="3">
    <source>
        <dbReference type="ARBA" id="ARBA00023180"/>
    </source>
</evidence>
<dbReference type="PANTHER" id="PTHR20920">
    <property type="entry name" value="RPE-SPONDIN"/>
    <property type="match status" value="1"/>
</dbReference>
<keyword evidence="7" id="KW-1185">Reference proteome</keyword>
<reference evidence="6" key="2">
    <citation type="submission" date="2013-10" db="EMBL/GenBank/DDBJ databases">
        <authorList>
            <person name="Aslett M."/>
        </authorList>
    </citation>
    <scope>NUCLEOTIDE SEQUENCE [LARGE SCALE GENOMIC DNA]</scope>
    <source>
        <strain evidence="6">Houghton</strain>
    </source>
</reference>
<keyword evidence="3" id="KW-0325">Glycoprotein</keyword>